<dbReference type="AlphaFoldDB" id="A0AA39CG89"/>
<reference evidence="2" key="1">
    <citation type="submission" date="2022-10" db="EMBL/GenBank/DDBJ databases">
        <title>Culturing micro-colonial fungi from biological soil crusts in the Mojave desert and describing Neophaeococcomyces mojavensis, and introducing the new genera and species Taxawa tesnikishii.</title>
        <authorList>
            <person name="Kurbessoian T."/>
            <person name="Stajich J.E."/>
        </authorList>
    </citation>
    <scope>NUCLEOTIDE SEQUENCE</scope>
    <source>
        <strain evidence="2">TK_41</strain>
    </source>
</reference>
<dbReference type="Pfam" id="PF06985">
    <property type="entry name" value="HET"/>
    <property type="match status" value="1"/>
</dbReference>
<protein>
    <recommendedName>
        <fullName evidence="1">Heterokaryon incompatibility domain-containing protein</fullName>
    </recommendedName>
</protein>
<name>A0AA39CG89_9EURO</name>
<keyword evidence="3" id="KW-1185">Reference proteome</keyword>
<feature type="domain" description="Heterokaryon incompatibility" evidence="1">
    <location>
        <begin position="22"/>
        <end position="104"/>
    </location>
</feature>
<proteinExistence type="predicted"/>
<dbReference type="PANTHER" id="PTHR10622:SF10">
    <property type="entry name" value="HET DOMAIN-CONTAINING PROTEIN"/>
    <property type="match status" value="1"/>
</dbReference>
<evidence type="ECO:0000259" key="1">
    <source>
        <dbReference type="Pfam" id="PF06985"/>
    </source>
</evidence>
<dbReference type="EMBL" id="JAPDRK010000013">
    <property type="protein sequence ID" value="KAJ9606982.1"/>
    <property type="molecule type" value="Genomic_DNA"/>
</dbReference>
<evidence type="ECO:0000313" key="2">
    <source>
        <dbReference type="EMBL" id="KAJ9606982.1"/>
    </source>
</evidence>
<accession>A0AA39CG89</accession>
<sequence>MRLINVQTLRMKEFFEPDIPPYVILSHRWQKDEITLQEYEQGDAPSSCSYHKIENLRRLAVEENIEWIWLDTCCIDKRNSTELSEAINSMFKWYARSQFCVAYLFDIESGVNDITTSSWWTRCWTLQELICPSRVCFYDRDWKYLGAKSDLRSQISTVTGIDEDTLSGSDPLRCSVAQRMSWAAGRNATRIEDEAYSLLGLFDISLPMLYGDGEKAFMTLQERIAQSSEDQSIFAWDIFLDEARRGPNPRSFQMGLNGLFARSPAAFAACGGVRLTDRKEANRDHAFAFIGLGIELRAPAKPYEMRTYACALECSRDNEGADTREVIILKELDDHEHYARICVGSKSVLTMPASDFASKEVGRPRRFRVRQLIRNAAANMDYGFQIRSLSLPDCDASEMRKTSIVSRNGSLSKWQSQPQMVYLPTLCSGTAGMLILPTPLVWRSWRHLKWIRLGFDADFSPFCVLGYKDPDAVKPVRRNGVVARDAGQDPLRAILSTLDTCDDTLVLDGDNGGTWKMKNNIYTKVCPERALRRLDGSRPAVCGFLAASLKFPSNLPPSLTRRILGMSALSGQSTLLERVI</sequence>
<comment type="caution">
    <text evidence="2">The sequence shown here is derived from an EMBL/GenBank/DDBJ whole genome shotgun (WGS) entry which is preliminary data.</text>
</comment>
<organism evidence="2 3">
    <name type="scientific">Cladophialophora chaetospira</name>
    <dbReference type="NCBI Taxonomy" id="386627"/>
    <lineage>
        <taxon>Eukaryota</taxon>
        <taxon>Fungi</taxon>
        <taxon>Dikarya</taxon>
        <taxon>Ascomycota</taxon>
        <taxon>Pezizomycotina</taxon>
        <taxon>Eurotiomycetes</taxon>
        <taxon>Chaetothyriomycetidae</taxon>
        <taxon>Chaetothyriales</taxon>
        <taxon>Herpotrichiellaceae</taxon>
        <taxon>Cladophialophora</taxon>
    </lineage>
</organism>
<gene>
    <name evidence="2" type="ORF">H2200_008993</name>
</gene>
<evidence type="ECO:0000313" key="3">
    <source>
        <dbReference type="Proteomes" id="UP001172673"/>
    </source>
</evidence>
<dbReference type="InterPro" id="IPR010730">
    <property type="entry name" value="HET"/>
</dbReference>
<dbReference type="Proteomes" id="UP001172673">
    <property type="component" value="Unassembled WGS sequence"/>
</dbReference>
<dbReference type="PANTHER" id="PTHR10622">
    <property type="entry name" value="HET DOMAIN-CONTAINING PROTEIN"/>
    <property type="match status" value="1"/>
</dbReference>